<proteinExistence type="predicted"/>
<evidence type="ECO:0000256" key="1">
    <source>
        <dbReference type="SAM" id="Phobius"/>
    </source>
</evidence>
<protein>
    <submittedName>
        <fullName evidence="2">Uncharacterized protein</fullName>
    </submittedName>
</protein>
<dbReference type="AlphaFoldDB" id="A0A382PH91"/>
<sequence length="33" mass="3848">MKTIGVEHKVKMSSVGNWVIVFIVVVVWFIWSK</sequence>
<keyword evidence="1" id="KW-0812">Transmembrane</keyword>
<keyword evidence="1" id="KW-0472">Membrane</keyword>
<evidence type="ECO:0000313" key="2">
    <source>
        <dbReference type="EMBL" id="SVC72005.1"/>
    </source>
</evidence>
<reference evidence="2" key="1">
    <citation type="submission" date="2018-05" db="EMBL/GenBank/DDBJ databases">
        <authorList>
            <person name="Lanie J.A."/>
            <person name="Ng W.-L."/>
            <person name="Kazmierczak K.M."/>
            <person name="Andrzejewski T.M."/>
            <person name="Davidsen T.M."/>
            <person name="Wayne K.J."/>
            <person name="Tettelin H."/>
            <person name="Glass J.I."/>
            <person name="Rusch D."/>
            <person name="Podicherti R."/>
            <person name="Tsui H.-C.T."/>
            <person name="Winkler M.E."/>
        </authorList>
    </citation>
    <scope>NUCLEOTIDE SEQUENCE</scope>
</reference>
<organism evidence="2">
    <name type="scientific">marine metagenome</name>
    <dbReference type="NCBI Taxonomy" id="408172"/>
    <lineage>
        <taxon>unclassified sequences</taxon>
        <taxon>metagenomes</taxon>
        <taxon>ecological metagenomes</taxon>
    </lineage>
</organism>
<accession>A0A382PH91</accession>
<keyword evidence="1" id="KW-1133">Transmembrane helix</keyword>
<feature type="transmembrane region" description="Helical" evidence="1">
    <location>
        <begin position="12"/>
        <end position="31"/>
    </location>
</feature>
<name>A0A382PH91_9ZZZZ</name>
<gene>
    <name evidence="2" type="ORF">METZ01_LOCUS324859</name>
</gene>
<dbReference type="EMBL" id="UINC01106973">
    <property type="protein sequence ID" value="SVC72005.1"/>
    <property type="molecule type" value="Genomic_DNA"/>
</dbReference>